<protein>
    <submittedName>
        <fullName evidence="2">DinB family protein</fullName>
    </submittedName>
</protein>
<gene>
    <name evidence="2" type="ORF">ACFPTP_02905</name>
</gene>
<dbReference type="Gene3D" id="1.20.120.450">
    <property type="entry name" value="dinb family like domain"/>
    <property type="match status" value="1"/>
</dbReference>
<accession>A0ABW0TV36</accession>
<comment type="caution">
    <text evidence="2">The sequence shown here is derived from an EMBL/GenBank/DDBJ whole genome shotgun (WGS) entry which is preliminary data.</text>
</comment>
<dbReference type="RefSeq" id="WP_381442027.1">
    <property type="nucleotide sequence ID" value="NZ_JBHSNP010000006.1"/>
</dbReference>
<feature type="domain" description="DinB-like" evidence="1">
    <location>
        <begin position="16"/>
        <end position="143"/>
    </location>
</feature>
<dbReference type="EMBL" id="JBHSNP010000006">
    <property type="protein sequence ID" value="MFC5602206.1"/>
    <property type="molecule type" value="Genomic_DNA"/>
</dbReference>
<organism evidence="2 3">
    <name type="scientific">Sporosarcina koreensis</name>
    <dbReference type="NCBI Taxonomy" id="334735"/>
    <lineage>
        <taxon>Bacteria</taxon>
        <taxon>Bacillati</taxon>
        <taxon>Bacillota</taxon>
        <taxon>Bacilli</taxon>
        <taxon>Bacillales</taxon>
        <taxon>Caryophanaceae</taxon>
        <taxon>Sporosarcina</taxon>
    </lineage>
</organism>
<dbReference type="SUPFAM" id="SSF109854">
    <property type="entry name" value="DinB/YfiT-like putative metalloenzymes"/>
    <property type="match status" value="1"/>
</dbReference>
<evidence type="ECO:0000313" key="3">
    <source>
        <dbReference type="Proteomes" id="UP001596071"/>
    </source>
</evidence>
<dbReference type="InterPro" id="IPR034660">
    <property type="entry name" value="DinB/YfiT-like"/>
</dbReference>
<proteinExistence type="predicted"/>
<evidence type="ECO:0000313" key="2">
    <source>
        <dbReference type="EMBL" id="MFC5602206.1"/>
    </source>
</evidence>
<dbReference type="Proteomes" id="UP001596071">
    <property type="component" value="Unassembled WGS sequence"/>
</dbReference>
<name>A0ABW0TV36_9BACL</name>
<evidence type="ECO:0000259" key="1">
    <source>
        <dbReference type="Pfam" id="PF12867"/>
    </source>
</evidence>
<dbReference type="InterPro" id="IPR024775">
    <property type="entry name" value="DinB-like"/>
</dbReference>
<keyword evidence="3" id="KW-1185">Reference proteome</keyword>
<reference evidence="3" key="1">
    <citation type="journal article" date="2019" name="Int. J. Syst. Evol. Microbiol.">
        <title>The Global Catalogue of Microorganisms (GCM) 10K type strain sequencing project: providing services to taxonomists for standard genome sequencing and annotation.</title>
        <authorList>
            <consortium name="The Broad Institute Genomics Platform"/>
            <consortium name="The Broad Institute Genome Sequencing Center for Infectious Disease"/>
            <person name="Wu L."/>
            <person name="Ma J."/>
        </authorList>
    </citation>
    <scope>NUCLEOTIDE SEQUENCE [LARGE SCALE GENOMIC DNA]</scope>
    <source>
        <strain evidence="3">KACC 11299</strain>
    </source>
</reference>
<sequence length="147" mass="17777">MNEILGNLRKYLEWAESLHSMTEQQADTPYQEGKWTPKEILMHMAEWDRFTLEHRLHRLKESEKLEDVEWGPFNEQAAKLSKQYSFDEVIALAKQYRQQIIEWLEGLDEAEWTKPFNIGEHVLTLEDYFSDFVWHDSHHKEQIESIR</sequence>
<dbReference type="Pfam" id="PF12867">
    <property type="entry name" value="DinB_2"/>
    <property type="match status" value="1"/>
</dbReference>